<sequence length="363" mass="40764">MSDRADETDFKAWHAVADLYHAYFTGLIMSLVTRRNSADAAEFVFRVFRRQHHERFLAGIEKFGLSKAPHAVAAAQYHYLSNQIGGVNVEYMRESDRKAWIRYPPPRWVWRGTAICAIPGEVSAAMLRGWHAHNGVSFKNPRMGFVCTKQTVDGQNGLEGFYYEYDRDLLPDERLVFARHLEAPLFDPATAPRLASDTWPRSRLEKAYRNYAMEYVRTALPVIVNLFSPHDAGHLLHLTGRLVGMQFYPDIAASFPTTHDSGPKGFGAFLLTLLQSQGDEADMSHTNGKVTVSQKQWGLIAGVPDYHPMCLQALTGLVEGLMTAHDRRLSLEMTSQSDSHPGPLSWTITQKPLASTDDGRFPA</sequence>
<feature type="region of interest" description="Disordered" evidence="1">
    <location>
        <begin position="333"/>
        <end position="363"/>
    </location>
</feature>
<evidence type="ECO:0000256" key="1">
    <source>
        <dbReference type="SAM" id="MobiDB-lite"/>
    </source>
</evidence>
<name>A0A4U6BKB9_9BRAD</name>
<dbReference type="RefSeq" id="WP_046829773.1">
    <property type="nucleotide sequence ID" value="NZ_LBIA02000001.1"/>
</dbReference>
<gene>
    <name evidence="2" type="ORF">YH63_003655</name>
</gene>
<organism evidence="2 3">
    <name type="scientific">Afipia massiliensis</name>
    <dbReference type="NCBI Taxonomy" id="211460"/>
    <lineage>
        <taxon>Bacteria</taxon>
        <taxon>Pseudomonadati</taxon>
        <taxon>Pseudomonadota</taxon>
        <taxon>Alphaproteobacteria</taxon>
        <taxon>Hyphomicrobiales</taxon>
        <taxon>Nitrobacteraceae</taxon>
        <taxon>Afipia</taxon>
    </lineage>
</organism>
<evidence type="ECO:0000313" key="2">
    <source>
        <dbReference type="EMBL" id="TKT70577.1"/>
    </source>
</evidence>
<dbReference type="EMBL" id="LBIA02000001">
    <property type="protein sequence ID" value="TKT70577.1"/>
    <property type="molecule type" value="Genomic_DNA"/>
</dbReference>
<keyword evidence="3" id="KW-1185">Reference proteome</keyword>
<reference evidence="2" key="1">
    <citation type="submission" date="2019-04" db="EMBL/GenBank/DDBJ databases">
        <title>Whole genome sequencing of cave bacteria.</title>
        <authorList>
            <person name="Gan H.M."/>
            <person name="Barton H."/>
            <person name="Savka M.A."/>
        </authorList>
    </citation>
    <scope>NUCLEOTIDE SEQUENCE [LARGE SCALE GENOMIC DNA]</scope>
    <source>
        <strain evidence="2">LC387</strain>
    </source>
</reference>
<dbReference type="Proteomes" id="UP000034832">
    <property type="component" value="Unassembled WGS sequence"/>
</dbReference>
<dbReference type="STRING" id="211460.YH63_15245"/>
<dbReference type="OrthoDB" id="7251025at2"/>
<proteinExistence type="predicted"/>
<protein>
    <submittedName>
        <fullName evidence="2">Uncharacterized protein</fullName>
    </submittedName>
</protein>
<comment type="caution">
    <text evidence="2">The sequence shown here is derived from an EMBL/GenBank/DDBJ whole genome shotgun (WGS) entry which is preliminary data.</text>
</comment>
<evidence type="ECO:0000313" key="3">
    <source>
        <dbReference type="Proteomes" id="UP000034832"/>
    </source>
</evidence>
<dbReference type="AlphaFoldDB" id="A0A4U6BKB9"/>
<accession>A0A4U6BKB9</accession>